<dbReference type="Proteomes" id="UP000190037">
    <property type="component" value="Unassembled WGS sequence"/>
</dbReference>
<evidence type="ECO:0000313" key="1">
    <source>
        <dbReference type="EMBL" id="OPC78381.1"/>
    </source>
</evidence>
<dbReference type="Pfam" id="PF10604">
    <property type="entry name" value="Polyketide_cyc2"/>
    <property type="match status" value="1"/>
</dbReference>
<sequence length="160" mass="18878">MAGHTDNDIVIAAPFDLVWDMTNDVDNWTNLFSEYASVEVIAREDAKVTFRLTMKPDKDGKVWSWVSEREADRETRTVWARRVETGPFAHMHIRWEYHEVPDGVRMRWVQDFAMKETAPVDDAWMTDNINRNSRVQLELIRDRIQERARETGVAPTVRTW</sequence>
<reference evidence="1 2" key="1">
    <citation type="submission" date="2017-03" db="EMBL/GenBank/DDBJ databases">
        <title>Draft genome sequence of Streptomyces scabrisporus NF3, endophyte isolated from Amphipterygium adstringens.</title>
        <authorList>
            <person name="Vazquez M."/>
            <person name="Ceapa C.D."/>
            <person name="Rodriguez Luna D."/>
            <person name="Sanchez Esquivel S."/>
        </authorList>
    </citation>
    <scope>NUCLEOTIDE SEQUENCE [LARGE SCALE GENOMIC DNA]</scope>
    <source>
        <strain evidence="1 2">NF3</strain>
    </source>
</reference>
<organism evidence="1 2">
    <name type="scientific">Embleya scabrispora</name>
    <dbReference type="NCBI Taxonomy" id="159449"/>
    <lineage>
        <taxon>Bacteria</taxon>
        <taxon>Bacillati</taxon>
        <taxon>Actinomycetota</taxon>
        <taxon>Actinomycetes</taxon>
        <taxon>Kitasatosporales</taxon>
        <taxon>Streptomycetaceae</taxon>
        <taxon>Embleya</taxon>
    </lineage>
</organism>
<keyword evidence="2" id="KW-1185">Reference proteome</keyword>
<dbReference type="RefSeq" id="WP_078981472.1">
    <property type="nucleotide sequence ID" value="NZ_MWQN01000003.1"/>
</dbReference>
<dbReference type="Gene3D" id="3.30.530.20">
    <property type="match status" value="1"/>
</dbReference>
<protein>
    <submittedName>
        <fullName evidence="1">Polyketide cyclase</fullName>
    </submittedName>
</protein>
<proteinExistence type="predicted"/>
<gene>
    <name evidence="1" type="ORF">B4N89_40200</name>
</gene>
<dbReference type="InterPro" id="IPR019587">
    <property type="entry name" value="Polyketide_cyclase/dehydratase"/>
</dbReference>
<dbReference type="InterPro" id="IPR023393">
    <property type="entry name" value="START-like_dom_sf"/>
</dbReference>
<evidence type="ECO:0000313" key="2">
    <source>
        <dbReference type="Proteomes" id="UP000190037"/>
    </source>
</evidence>
<comment type="caution">
    <text evidence="1">The sequence shown here is derived from an EMBL/GenBank/DDBJ whole genome shotgun (WGS) entry which is preliminary data.</text>
</comment>
<dbReference type="SUPFAM" id="SSF55961">
    <property type="entry name" value="Bet v1-like"/>
    <property type="match status" value="1"/>
</dbReference>
<accession>A0A1T3NP16</accession>
<dbReference type="AlphaFoldDB" id="A0A1T3NP16"/>
<name>A0A1T3NP16_9ACTN</name>
<dbReference type="OrthoDB" id="156693at2"/>
<dbReference type="CDD" id="cd08860">
    <property type="entry name" value="TcmN_ARO-CYC_like"/>
    <property type="match status" value="1"/>
</dbReference>
<dbReference type="eggNOG" id="COG2867">
    <property type="taxonomic scope" value="Bacteria"/>
</dbReference>
<dbReference type="EMBL" id="MWQN01000003">
    <property type="protein sequence ID" value="OPC78381.1"/>
    <property type="molecule type" value="Genomic_DNA"/>
</dbReference>
<dbReference type="STRING" id="159449.B4N89_40200"/>